<name>A0A6A4CS85_9STRA</name>
<feature type="chain" id="PRO_5025425897" description="Tyrosine specific protein phosphatases domain-containing protein" evidence="2">
    <location>
        <begin position="19"/>
        <end position="971"/>
    </location>
</feature>
<dbReference type="InterPro" id="IPR021122">
    <property type="entry name" value="RNA_ligase_dom_REL/Rnl2"/>
</dbReference>
<sequence length="971" mass="107459">MAMWSFFVSDGLVTMVSGRVTTHFAVKHRSRKSLQITMGGLDRVQRCRGCLALQFGADSTMKQAVRAMLGLGPLNTQRHFAMLLEDEWHLTLVTKEELQGLSADAVQEAMGLSPTRCFAIGLGGGGGATTDLNPSGVYFVVCVWPKAQAFRVKYGLPLKDFHVSVSTANRHDIDKTSDALLDDTCLSSLDKSALEALSRQVMLEHKPERTLEIATLLCARFGDETLRGWVRLADAALLAGGPKLAMLSYGHLIKRMAGGSLEYGSGCRGSPLWRHCCEQVSKCAESTEWGTVFVDGEIEQVPRDLHSVLCTPWNIATWLVIRESSRNTSTSLSYPSRERHTTPYAAVGGYHAGAMTQYSLPRFFRWVVPFQLAAMSTPRNQDDIRCLCYSLHVRHIVTLTEEEPLPAAWFDGLPTTKNTFLPVENYHAPSIPQIDMFMRLCSTSKTPVLVHCGGGKGRAGTMIACYLVAFGFAPPSPELYQSNIDPNELCFQPAMTAAEAIQALRTMRPGSIETEEQEEAVGAYCSLLWKRRGVFPPEPAQPPPSRPEVTGKSVETTDLLVLCGIPGSGKSSFRRALIKRSIASRAAPRTVRADNALYQPWTEIHSDEIGRKGCERTIGQRSLRRAILDRCNGVAADRKKFLGLAATWSQHATAVVFDTPTKLCEARAMQRADHPTLPPGRRVKLAIHQHSSTFEYPDLAEGFQTIVRVTSVEAALELVEMLSPPLPLLKFPRTAHLIDLGAATSDDLISCVSLPADENTTIVIAEKLDGANMGISLSADGALVVQNRSHVISCETHRQFRALDGFLNVHRAVLYEVLHQDILFPGRFILYGEWVAATHSIAYSRLRSLFYAFDLFDRETGEFWDRSSLAELLAISAASCDDNCAIQLVPKLWEGRVLPPRDDLIAMAQQRPSQFYDGPVEGIYVKWERHGRVKERSKIVRSDFLAGDAHWSQRPEGIRFNSMLKLNSNES</sequence>
<feature type="signal peptide" evidence="2">
    <location>
        <begin position="1"/>
        <end position="18"/>
    </location>
</feature>
<reference evidence="4 5" key="1">
    <citation type="submission" date="2018-08" db="EMBL/GenBank/DDBJ databases">
        <title>Genomic investigation of the strawberry pathogen Phytophthora fragariae indicates pathogenicity is determined by transcriptional variation in three key races.</title>
        <authorList>
            <person name="Adams T.M."/>
            <person name="Armitage A.D."/>
            <person name="Sobczyk M.K."/>
            <person name="Bates H.J."/>
            <person name="Dunwell J.M."/>
            <person name="Nellist C.F."/>
            <person name="Harrison R.J."/>
        </authorList>
    </citation>
    <scope>NUCLEOTIDE SEQUENCE [LARGE SCALE GENOMIC DNA]</scope>
    <source>
        <strain evidence="4 5">A4</strain>
    </source>
</reference>
<dbReference type="Gene3D" id="3.90.190.10">
    <property type="entry name" value="Protein tyrosine phosphatase superfamily"/>
    <property type="match status" value="1"/>
</dbReference>
<dbReference type="SMART" id="SM00404">
    <property type="entry name" value="PTPc_motif"/>
    <property type="match status" value="1"/>
</dbReference>
<dbReference type="SUPFAM" id="SSF52799">
    <property type="entry name" value="(Phosphotyrosine protein) phosphatases II"/>
    <property type="match status" value="1"/>
</dbReference>
<dbReference type="InterPro" id="IPR054498">
    <property type="entry name" value="2H-SAK"/>
</dbReference>
<evidence type="ECO:0000259" key="3">
    <source>
        <dbReference type="PROSITE" id="PS50056"/>
    </source>
</evidence>
<dbReference type="SUPFAM" id="SSF52540">
    <property type="entry name" value="P-loop containing nucleoside triphosphate hydrolases"/>
    <property type="match status" value="1"/>
</dbReference>
<dbReference type="InterPro" id="IPR027417">
    <property type="entry name" value="P-loop_NTPase"/>
</dbReference>
<dbReference type="InterPro" id="IPR052732">
    <property type="entry name" value="Cell-binding_unc_protein"/>
</dbReference>
<dbReference type="PANTHER" id="PTHR43883:SF1">
    <property type="entry name" value="GLUCONOKINASE"/>
    <property type="match status" value="1"/>
</dbReference>
<evidence type="ECO:0000256" key="1">
    <source>
        <dbReference type="ARBA" id="ARBA00022801"/>
    </source>
</evidence>
<comment type="caution">
    <text evidence="4">The sequence shown here is derived from an EMBL/GenBank/DDBJ whole genome shotgun (WGS) entry which is preliminary data.</text>
</comment>
<dbReference type="PROSITE" id="PS50056">
    <property type="entry name" value="TYR_PHOSPHATASE_2"/>
    <property type="match status" value="1"/>
</dbReference>
<evidence type="ECO:0000256" key="2">
    <source>
        <dbReference type="SAM" id="SignalP"/>
    </source>
</evidence>
<dbReference type="InterPro" id="IPR003595">
    <property type="entry name" value="Tyr_Pase_cat"/>
</dbReference>
<proteinExistence type="predicted"/>
<dbReference type="Gene3D" id="3.40.50.300">
    <property type="entry name" value="P-loop containing nucleotide triphosphate hydrolases"/>
    <property type="match status" value="1"/>
</dbReference>
<protein>
    <recommendedName>
        <fullName evidence="3">Tyrosine specific protein phosphatases domain-containing protein</fullName>
    </recommendedName>
</protein>
<dbReference type="InterPro" id="IPR000387">
    <property type="entry name" value="Tyr_Pase_dom"/>
</dbReference>
<keyword evidence="2" id="KW-0732">Signal</keyword>
<evidence type="ECO:0000313" key="5">
    <source>
        <dbReference type="Proteomes" id="UP000437068"/>
    </source>
</evidence>
<dbReference type="Pfam" id="PF22547">
    <property type="entry name" value="2H-SAK"/>
    <property type="match status" value="1"/>
</dbReference>
<dbReference type="CDD" id="cd14504">
    <property type="entry name" value="DUSP23"/>
    <property type="match status" value="1"/>
</dbReference>
<keyword evidence="1" id="KW-0378">Hydrolase</keyword>
<organism evidence="4 5">
    <name type="scientific">Phytophthora fragariae</name>
    <dbReference type="NCBI Taxonomy" id="53985"/>
    <lineage>
        <taxon>Eukaryota</taxon>
        <taxon>Sar</taxon>
        <taxon>Stramenopiles</taxon>
        <taxon>Oomycota</taxon>
        <taxon>Peronosporomycetes</taxon>
        <taxon>Peronosporales</taxon>
        <taxon>Peronosporaceae</taxon>
        <taxon>Phytophthora</taxon>
    </lineage>
</organism>
<feature type="domain" description="Tyrosine specific protein phosphatases" evidence="3">
    <location>
        <begin position="428"/>
        <end position="519"/>
    </location>
</feature>
<dbReference type="Pfam" id="PF13671">
    <property type="entry name" value="AAA_33"/>
    <property type="match status" value="1"/>
</dbReference>
<dbReference type="Pfam" id="PF09414">
    <property type="entry name" value="RNA_ligase"/>
    <property type="match status" value="1"/>
</dbReference>
<dbReference type="InterPro" id="IPR029021">
    <property type="entry name" value="Prot-tyrosine_phosphatase-like"/>
</dbReference>
<dbReference type="EMBL" id="QXGE01001201">
    <property type="protein sequence ID" value="KAE9296164.1"/>
    <property type="molecule type" value="Genomic_DNA"/>
</dbReference>
<dbReference type="Gene3D" id="3.30.470.30">
    <property type="entry name" value="DNA ligase/mRNA capping enzyme"/>
    <property type="match status" value="1"/>
</dbReference>
<dbReference type="InterPro" id="IPR057023">
    <property type="entry name" value="PTP-SAK"/>
</dbReference>
<evidence type="ECO:0000313" key="4">
    <source>
        <dbReference type="EMBL" id="KAE9296164.1"/>
    </source>
</evidence>
<dbReference type="SUPFAM" id="SSF56091">
    <property type="entry name" value="DNA ligase/mRNA capping enzyme, catalytic domain"/>
    <property type="match status" value="1"/>
</dbReference>
<dbReference type="PANTHER" id="PTHR43883">
    <property type="entry name" value="SLR0207 PROTEIN"/>
    <property type="match status" value="1"/>
</dbReference>
<gene>
    <name evidence="4" type="ORF">PF001_g16984</name>
</gene>
<dbReference type="AlphaFoldDB" id="A0A6A4CS85"/>
<dbReference type="GO" id="GO:0016791">
    <property type="term" value="F:phosphatase activity"/>
    <property type="evidence" value="ECO:0007669"/>
    <property type="project" value="UniProtKB-ARBA"/>
</dbReference>
<accession>A0A6A4CS85</accession>
<dbReference type="Proteomes" id="UP000437068">
    <property type="component" value="Unassembled WGS sequence"/>
</dbReference>
<dbReference type="Pfam" id="PF22784">
    <property type="entry name" value="PTP-SAK"/>
    <property type="match status" value="2"/>
</dbReference>